<reference evidence="2" key="1">
    <citation type="submission" date="2015-01" db="EMBL/GenBank/DDBJ databases">
        <title>Transcriptome Assembly of Fopius arisanus.</title>
        <authorList>
            <person name="Geib S."/>
        </authorList>
    </citation>
    <scope>NUCLEOTIDE SEQUENCE</scope>
</reference>
<dbReference type="GeneID" id="105265141"/>
<name>A0A0C9R084_9HYME</name>
<dbReference type="AlphaFoldDB" id="A0A0C9R084"/>
<accession>A0A0C9R084</accession>
<protein>
    <submittedName>
        <fullName evidence="2">Golt1a_1 protein</fullName>
    </submittedName>
    <submittedName>
        <fullName evidence="4">Uncharacterized protein isoform X1</fullName>
    </submittedName>
</protein>
<dbReference type="RefSeq" id="XP_011300784.1">
    <property type="nucleotide sequence ID" value="XM_011302482.1"/>
</dbReference>
<evidence type="ECO:0000313" key="3">
    <source>
        <dbReference type="Proteomes" id="UP000694866"/>
    </source>
</evidence>
<keyword evidence="3" id="KW-1185">Reference proteome</keyword>
<dbReference type="Pfam" id="PF10441">
    <property type="entry name" value="Urb2"/>
    <property type="match status" value="1"/>
</dbReference>
<organism evidence="2">
    <name type="scientific">Fopius arisanus</name>
    <dbReference type="NCBI Taxonomy" id="64838"/>
    <lineage>
        <taxon>Eukaryota</taxon>
        <taxon>Metazoa</taxon>
        <taxon>Ecdysozoa</taxon>
        <taxon>Arthropoda</taxon>
        <taxon>Hexapoda</taxon>
        <taxon>Insecta</taxon>
        <taxon>Pterygota</taxon>
        <taxon>Neoptera</taxon>
        <taxon>Endopterygota</taxon>
        <taxon>Hymenoptera</taxon>
        <taxon>Apocrita</taxon>
        <taxon>Ichneumonoidea</taxon>
        <taxon>Braconidae</taxon>
        <taxon>Opiinae</taxon>
        <taxon>Fopius</taxon>
    </lineage>
</organism>
<dbReference type="Proteomes" id="UP000694866">
    <property type="component" value="Unplaced"/>
</dbReference>
<evidence type="ECO:0000259" key="1">
    <source>
        <dbReference type="Pfam" id="PF10441"/>
    </source>
</evidence>
<dbReference type="EMBL" id="GBYB01006342">
    <property type="protein sequence ID" value="JAG76109.1"/>
    <property type="molecule type" value="Transcribed_RNA"/>
</dbReference>
<evidence type="ECO:0000313" key="4">
    <source>
        <dbReference type="RefSeq" id="XP_011300784.1"/>
    </source>
</evidence>
<dbReference type="InterPro" id="IPR018849">
    <property type="entry name" value="Urb2/Npa2_C"/>
</dbReference>
<sequence>MRLLHQLPSIRILTTYFDCTALGQIETMIVETEDYESMMAARGGQMNEDDNLNHLNAVHVIIDEMLLKNTSSSTAYHSLGEIAQSNPLAITRTLHGIFKKILLEEKLSPSDRNSYEKLMSDIIHACIRLKVLNKMIASILMVLNESLMNTNIISKIMQSNRNILPQDFIDKFSLSISNSTNSQAARILATFAHHLASCVMHLEDRKEKQTFANTSSGFVTYFEVITQLTTAFLEGVNVIEITWPLLGKQKLIKGLLNLGKTFFVFGKAFTSKIEHNKYQIIRAKLWKMMKSWQTVIGFINHYYPDVLTGDDWSNILHYITNFENDIDNFIGSYNIQLGLAFLKPEENRIQYIWNLPSNLRTNEANDDELYALEQSWSTLANKYPHTTHNLSSSNVSHLAELLVENLQLTTGILTIDSFQNNMNLVTAFIFEIFRKIRSIFGESTCTTKDLLDEINKMNWWTNEEHQDALKTLKSILTTSTWVVLSDHNILNCMIKYLRVLVSLPLMHCTTNLKMIIFLVILSMKKETLNNKLIDSLCTDILLNSSERCNEDFLQYIQLESHILELSKSQHLFARVIERSLTNPSNYMPLKRLFSSHHDNREILTIVIQSMEEMKLKLKTEHNRRLLMKFEKKLLKKLLSHIDDESSNIHQLKTLKVALEAAIALNEVDNHLINTIRSTLPILITKLTEGIDGKDTEFAMESSNLLKVILQYRNSGVLIDIMTLKNIWRLILNGSCMNSVPVVIEASDVRILNYSLHLLTRNTLKSLKNSDEHSFENCLIIWTAITKATMQTSHDKVRQRALQKLIQLITAIEGCFDQNLQLNIIKLFIAIMSSRKMIVINKTIDIILTLATRFMHEQSEALSLTQKIMDLCSSFLNFRPELAVDYLSIILRLYLKAVQTTVEAARRSPEQRQLQCLIILKIQKLTTIFVKFKKIVGRHSPYIIADMIKVYYGGEVIPKYVKEPLDDSVSQLMSMCDQHAISLLFRVIPMSMQETFKNSYNTHIKFYKFTGKI</sequence>
<feature type="domain" description="Nucleolar 27S pre-rRNA processing Urb2/Npa2 C-terminal" evidence="1">
    <location>
        <begin position="823"/>
        <end position="1011"/>
    </location>
</feature>
<accession>A0A9R1T0G7</accession>
<dbReference type="KEGG" id="fas:105265141"/>
<evidence type="ECO:0000313" key="2">
    <source>
        <dbReference type="EMBL" id="JAG76109.1"/>
    </source>
</evidence>
<proteinExistence type="predicted"/>
<reference evidence="4" key="2">
    <citation type="submission" date="2025-04" db="UniProtKB">
        <authorList>
            <consortium name="RefSeq"/>
        </authorList>
    </citation>
    <scope>IDENTIFICATION</scope>
    <source>
        <strain evidence="4">USDA-PBARC FA_bdor</strain>
        <tissue evidence="4">Whole organism</tissue>
    </source>
</reference>
<gene>
    <name evidence="2" type="primary">Golt1a_1</name>
    <name evidence="4" type="synonym">LOC105265141</name>
    <name evidence="2" type="ORF">g.13535</name>
</gene>
<dbReference type="OrthoDB" id="160374at2759"/>